<proteinExistence type="predicted"/>
<name>A0A165HAG6_9BASI</name>
<dbReference type="OrthoDB" id="2011986at2759"/>
<evidence type="ECO:0000313" key="2">
    <source>
        <dbReference type="Proteomes" id="UP000076842"/>
    </source>
</evidence>
<evidence type="ECO:0000313" key="1">
    <source>
        <dbReference type="EMBL" id="KZT59050.1"/>
    </source>
</evidence>
<dbReference type="GO" id="GO:0005634">
    <property type="term" value="C:nucleus"/>
    <property type="evidence" value="ECO:0007669"/>
    <property type="project" value="TreeGrafter"/>
</dbReference>
<reference evidence="1 2" key="1">
    <citation type="journal article" date="2016" name="Mol. Biol. Evol.">
        <title>Comparative Genomics of Early-Diverging Mushroom-Forming Fungi Provides Insights into the Origins of Lignocellulose Decay Capabilities.</title>
        <authorList>
            <person name="Nagy L.G."/>
            <person name="Riley R."/>
            <person name="Tritt A."/>
            <person name="Adam C."/>
            <person name="Daum C."/>
            <person name="Floudas D."/>
            <person name="Sun H."/>
            <person name="Yadav J.S."/>
            <person name="Pangilinan J."/>
            <person name="Larsson K.H."/>
            <person name="Matsuura K."/>
            <person name="Barry K."/>
            <person name="Labutti K."/>
            <person name="Kuo R."/>
            <person name="Ohm R.A."/>
            <person name="Bhattacharya S.S."/>
            <person name="Shirouzu T."/>
            <person name="Yoshinaga Y."/>
            <person name="Martin F.M."/>
            <person name="Grigoriev I.V."/>
            <person name="Hibbett D.S."/>
        </authorList>
    </citation>
    <scope>NUCLEOTIDE SEQUENCE [LARGE SCALE GENOMIC DNA]</scope>
    <source>
        <strain evidence="1 2">HHB12733</strain>
    </source>
</reference>
<dbReference type="InterPro" id="IPR018810">
    <property type="entry name" value="UPF0662"/>
</dbReference>
<protein>
    <submittedName>
        <fullName evidence="1">Uncharacterized protein</fullName>
    </submittedName>
</protein>
<accession>A0A165HAG6</accession>
<sequence length="441" mass="49886">MASMAAVPQEELPILEAVINLRNRLTVLKKNRGEFIKAQDVQNIYQAVVKQIIKLNEIRDVEAPHVSNRLDTTLADVFNLLSLFFLTIGKNREAPATYSQIASIQQLLDHINESGVYGESDLQPFKHRLADLRQIVRKDAETGLHPPAMIKLLERKLDKCESSLKALELALSELSPELVPIHQRLVTIRRQLAAIAGKAKPSKADMQPLLEELRNIDSKRVDGKFVGPGGAPVTSSQALCQSLLEECFDITQEIRAMEDEVSPPLKPIYDRLMEMRTQLEGLVMTHRWTLRETDLWNYSHALRDIDSMRVDGKFVDADGNKPPGQFVLLYLLRRCYGLIYRLLSSSEPVSEELMPIANKLSTVKKCLNEVLKYGGSFSPRDLWPYQLALHQIDSMRKDGKFIGVEGNVPEGQGIVMAHLNECHELLEMLKESMDQDDDEEP</sequence>
<dbReference type="GO" id="GO:0005737">
    <property type="term" value="C:cytoplasm"/>
    <property type="evidence" value="ECO:0007669"/>
    <property type="project" value="TreeGrafter"/>
</dbReference>
<dbReference type="Pfam" id="PF10303">
    <property type="entry name" value="DUF2408"/>
    <property type="match status" value="2"/>
</dbReference>
<keyword evidence="2" id="KW-1185">Reference proteome</keyword>
<dbReference type="FunCoup" id="A0A165HAG6">
    <property type="interactions" value="1"/>
</dbReference>
<gene>
    <name evidence="1" type="ORF">CALCODRAFT_494057</name>
</gene>
<dbReference type="PANTHER" id="PTHR28086:SF1">
    <property type="entry name" value="CU(2+) SUPPRESSING AND BLEOMYCIN SENSITIVE PROTEIN 1"/>
    <property type="match status" value="1"/>
</dbReference>
<dbReference type="AlphaFoldDB" id="A0A165HAG6"/>
<dbReference type="Proteomes" id="UP000076842">
    <property type="component" value="Unassembled WGS sequence"/>
</dbReference>
<dbReference type="EMBL" id="KV423944">
    <property type="protein sequence ID" value="KZT59050.1"/>
    <property type="molecule type" value="Genomic_DNA"/>
</dbReference>
<dbReference type="InParanoid" id="A0A165HAG6"/>
<dbReference type="STRING" id="1353952.A0A165HAG6"/>
<dbReference type="PANTHER" id="PTHR28086">
    <property type="entry name" value="UPF0662 PROTEIN YPL260W"/>
    <property type="match status" value="1"/>
</dbReference>
<organism evidence="1 2">
    <name type="scientific">Calocera cornea HHB12733</name>
    <dbReference type="NCBI Taxonomy" id="1353952"/>
    <lineage>
        <taxon>Eukaryota</taxon>
        <taxon>Fungi</taxon>
        <taxon>Dikarya</taxon>
        <taxon>Basidiomycota</taxon>
        <taxon>Agaricomycotina</taxon>
        <taxon>Dacrymycetes</taxon>
        <taxon>Dacrymycetales</taxon>
        <taxon>Dacrymycetaceae</taxon>
        <taxon>Calocera</taxon>
    </lineage>
</organism>